<keyword evidence="2" id="KW-1185">Reference proteome</keyword>
<accession>A0A3M6UFG3</accession>
<dbReference type="EMBL" id="RCHS01001696">
    <property type="protein sequence ID" value="RMX52148.1"/>
    <property type="molecule type" value="Genomic_DNA"/>
</dbReference>
<organism evidence="1 2">
    <name type="scientific">Pocillopora damicornis</name>
    <name type="common">Cauliflower coral</name>
    <name type="synonym">Millepora damicornis</name>
    <dbReference type="NCBI Taxonomy" id="46731"/>
    <lineage>
        <taxon>Eukaryota</taxon>
        <taxon>Metazoa</taxon>
        <taxon>Cnidaria</taxon>
        <taxon>Anthozoa</taxon>
        <taxon>Hexacorallia</taxon>
        <taxon>Scleractinia</taxon>
        <taxon>Astrocoeniina</taxon>
        <taxon>Pocilloporidae</taxon>
        <taxon>Pocillopora</taxon>
    </lineage>
</organism>
<proteinExistence type="predicted"/>
<dbReference type="Proteomes" id="UP000275408">
    <property type="component" value="Unassembled WGS sequence"/>
</dbReference>
<sequence>MKESVFYRKIRTVEVIPIDLENTDDAATMSPLSLPVQMRQLMLHPMQLVRNIPCNMENTMCAASLVLILKLKIFVLIL</sequence>
<protein>
    <submittedName>
        <fullName evidence="1">Uncharacterized protein</fullName>
    </submittedName>
</protein>
<evidence type="ECO:0000313" key="1">
    <source>
        <dbReference type="EMBL" id="RMX52148.1"/>
    </source>
</evidence>
<evidence type="ECO:0000313" key="2">
    <source>
        <dbReference type="Proteomes" id="UP000275408"/>
    </source>
</evidence>
<name>A0A3M6UFG3_POCDA</name>
<comment type="caution">
    <text evidence="1">The sequence shown here is derived from an EMBL/GenBank/DDBJ whole genome shotgun (WGS) entry which is preliminary data.</text>
</comment>
<reference evidence="1 2" key="1">
    <citation type="journal article" date="2018" name="Sci. Rep.">
        <title>Comparative analysis of the Pocillopora damicornis genome highlights role of immune system in coral evolution.</title>
        <authorList>
            <person name="Cunning R."/>
            <person name="Bay R.A."/>
            <person name="Gillette P."/>
            <person name="Baker A.C."/>
            <person name="Traylor-Knowles N."/>
        </authorList>
    </citation>
    <scope>NUCLEOTIDE SEQUENCE [LARGE SCALE GENOMIC DNA]</scope>
    <source>
        <strain evidence="1">RSMAS</strain>
        <tissue evidence="1">Whole animal</tissue>
    </source>
</reference>
<gene>
    <name evidence="1" type="ORF">pdam_00022174</name>
</gene>
<dbReference type="AlphaFoldDB" id="A0A3M6UFG3"/>